<comment type="catalytic activity">
    <reaction evidence="5">
        <text>a 2'-deoxyadenosine in DNA + S-adenosyl-L-methionine = an N(6)-methyl-2'-deoxyadenosine in DNA + S-adenosyl-L-homocysteine + H(+)</text>
        <dbReference type="Rhea" id="RHEA:15197"/>
        <dbReference type="Rhea" id="RHEA-COMP:12418"/>
        <dbReference type="Rhea" id="RHEA-COMP:12419"/>
        <dbReference type="ChEBI" id="CHEBI:15378"/>
        <dbReference type="ChEBI" id="CHEBI:57856"/>
        <dbReference type="ChEBI" id="CHEBI:59789"/>
        <dbReference type="ChEBI" id="CHEBI:90615"/>
        <dbReference type="ChEBI" id="CHEBI:90616"/>
        <dbReference type="EC" id="2.1.1.72"/>
    </reaction>
</comment>
<accession>A0ABM8E0B4</accession>
<dbReference type="InterPro" id="IPR047939">
    <property type="entry name" value="BREX_1_PglX"/>
</dbReference>
<sequence length="1156" mass="128097">METAPLKSFATKARTDLIKEVGARVSVVLAENSLARVESLAAVRRLEEAIVRDGRDQVIDRVAYTWFNRIIALRFMDANGYTPSAIVSPEAGRATGQPEVLAEAKAGSLDSSVVPEKTQETITALFNRTRPSQDPDGEAYGLLLEAYCRSWHKAMPFMFEREGDYTELLIPAALLAVDSLRDRAVRTLTEEVCRDVEVIGWLYQFYISERKDEVFDGFKKNKKAGAAEIPAATQLFTPHWIVRYLVENSVGRLWLLNNPSSRLAEQMDYYIKPVDEETDFLKIAKPEELKIIDPAVGSGHMLTYAFDLLYAIYMERGYDPAEIPGLILQHNLYGTEIDPRAGALAAFALTMKAAARRKLFLKNPVAPNVRVLEAIHFDLAELDYLWSLTDGAGLTRSDADEFWNAFEHADTFGSLIRPKEQLTAPLKSAIEGAPTERDLLHGETLGKAGAVLAQTAYLSKRYAVVVANPPYMGTASMGGPLVEFAARNFPQSKNDLFAMFIERNLLLALARGEVGMITMQSWMFLAAFQALRALLLRSHAVNTIAHLGAGAFESIGGEVVTTVAFTVRAGAAVGETSVARLVDISPASAKDATFRALVSAPDDPRWFKKNLRDLLNVPRSPFAYWFSHEVTSLFGSGRSVGSVAETAKGMVTADNASFVRQWWEVEFDNIGFGADTRKAAEALGSRWFPYARGGSYRKWFGNVDAVVDWSHDGRAIQTTMTPDGKRVRATNTNLTRIFKRGISWSSITTGRPSFRLVDQGHLYDAAGGICQSSADLYLMGLMNSRAIEAVLHGLNPTINLPPDYVGAVPVPESGPSDAIDREVSRAVDIQRAEWGSRETTWEFEGIDLSDHGGRLPAILERRRARFSAGQVELDALERWLDAYFDAELGVRSETAPKSANAWAEDVYAIADAVLDFISYAVGCMFGRYSLDEPGLILADQGNTLGEYVAKVPNPSFMPDHDNVIPIVDGDWFEDDIVARFRKFLRVALGEEHFEENLQFVTESLGVKDIRDYFVKSFYDDHVRRYKKRPIYWLFRSPKGSFSALIYLHRYNPSTASTVLTGYLREFIGKLEANLEHQGRVAAGMGGASPREVAAALKEADRIRKVLVELRDYEHDVLFPLAGQQIALDLDDGVLVNYQKLGAALKDIGLKRGGSGE</sequence>
<dbReference type="InterPro" id="IPR050953">
    <property type="entry name" value="N4_N6_ade-DNA_methylase"/>
</dbReference>
<evidence type="ECO:0000259" key="6">
    <source>
        <dbReference type="Pfam" id="PF07669"/>
    </source>
</evidence>
<evidence type="ECO:0000313" key="7">
    <source>
        <dbReference type="EMBL" id="BDV31265.1"/>
    </source>
</evidence>
<keyword evidence="2" id="KW-0489">Methyltransferase</keyword>
<dbReference type="EMBL" id="AP027141">
    <property type="protein sequence ID" value="BDV31265.1"/>
    <property type="molecule type" value="Genomic_DNA"/>
</dbReference>
<evidence type="ECO:0000256" key="1">
    <source>
        <dbReference type="ARBA" id="ARBA00011900"/>
    </source>
</evidence>
<dbReference type="InterPro" id="IPR011639">
    <property type="entry name" value="MethylTrfase_TaqI-like_dom"/>
</dbReference>
<dbReference type="InterPro" id="IPR002052">
    <property type="entry name" value="DNA_methylase_N6_adenine_CS"/>
</dbReference>
<dbReference type="EC" id="2.1.1.72" evidence="1"/>
<reference evidence="7 8" key="1">
    <citation type="submission" date="2022-12" db="EMBL/GenBank/DDBJ databases">
        <title>Microbacterium terricola strain KV-448 chromosome, complete genome.</title>
        <authorList>
            <person name="Oshima T."/>
            <person name="Moriya T."/>
            <person name="Bessho Y."/>
        </authorList>
    </citation>
    <scope>NUCLEOTIDE SEQUENCE [LARGE SCALE GENOMIC DNA]</scope>
    <source>
        <strain evidence="7 8">KV-448</strain>
    </source>
</reference>
<dbReference type="PANTHER" id="PTHR33841">
    <property type="entry name" value="DNA METHYLTRANSFERASE YEEA-RELATED"/>
    <property type="match status" value="1"/>
</dbReference>
<dbReference type="NCBIfam" id="NF033452">
    <property type="entry name" value="BREX_1_MTaseX"/>
    <property type="match status" value="1"/>
</dbReference>
<dbReference type="InterPro" id="IPR029063">
    <property type="entry name" value="SAM-dependent_MTases_sf"/>
</dbReference>
<dbReference type="PROSITE" id="PS00092">
    <property type="entry name" value="N6_MTASE"/>
    <property type="match status" value="1"/>
</dbReference>
<gene>
    <name evidence="7" type="ORF">Microterr_19250</name>
</gene>
<proteinExistence type="predicted"/>
<keyword evidence="8" id="KW-1185">Reference proteome</keyword>
<evidence type="ECO:0000256" key="5">
    <source>
        <dbReference type="ARBA" id="ARBA00047942"/>
    </source>
</evidence>
<evidence type="ECO:0000313" key="8">
    <source>
        <dbReference type="Proteomes" id="UP001317779"/>
    </source>
</evidence>
<name>A0ABM8E0B4_9MICO</name>
<dbReference type="Gene3D" id="3.40.50.150">
    <property type="entry name" value="Vaccinia Virus protein VP39"/>
    <property type="match status" value="1"/>
</dbReference>
<dbReference type="PANTHER" id="PTHR33841:SF1">
    <property type="entry name" value="DNA METHYLTRANSFERASE A"/>
    <property type="match status" value="1"/>
</dbReference>
<dbReference type="Proteomes" id="UP001317779">
    <property type="component" value="Chromosome"/>
</dbReference>
<evidence type="ECO:0000256" key="2">
    <source>
        <dbReference type="ARBA" id="ARBA00022603"/>
    </source>
</evidence>
<organism evidence="7 8">
    <name type="scientific">Microbacterium terricola</name>
    <dbReference type="NCBI Taxonomy" id="344163"/>
    <lineage>
        <taxon>Bacteria</taxon>
        <taxon>Bacillati</taxon>
        <taxon>Actinomycetota</taxon>
        <taxon>Actinomycetes</taxon>
        <taxon>Micrococcales</taxon>
        <taxon>Microbacteriaceae</taxon>
        <taxon>Microbacterium</taxon>
    </lineage>
</organism>
<keyword evidence="4" id="KW-0949">S-adenosyl-L-methionine</keyword>
<protein>
    <recommendedName>
        <fullName evidence="1">site-specific DNA-methyltransferase (adenine-specific)</fullName>
        <ecNumber evidence="1">2.1.1.72</ecNumber>
    </recommendedName>
</protein>
<dbReference type="PRINTS" id="PR00507">
    <property type="entry name" value="N12N6MTFRASE"/>
</dbReference>
<dbReference type="RefSeq" id="WP_263798145.1">
    <property type="nucleotide sequence ID" value="NZ_AP027141.1"/>
</dbReference>
<keyword evidence="3" id="KW-0808">Transferase</keyword>
<dbReference type="SUPFAM" id="SSF53335">
    <property type="entry name" value="S-adenosyl-L-methionine-dependent methyltransferases"/>
    <property type="match status" value="1"/>
</dbReference>
<feature type="domain" description="Type II methyltransferase M.TaqI-like" evidence="6">
    <location>
        <begin position="330"/>
        <end position="548"/>
    </location>
</feature>
<dbReference type="Pfam" id="PF07669">
    <property type="entry name" value="Eco57I"/>
    <property type="match status" value="1"/>
</dbReference>
<evidence type="ECO:0000256" key="4">
    <source>
        <dbReference type="ARBA" id="ARBA00022691"/>
    </source>
</evidence>
<evidence type="ECO:0000256" key="3">
    <source>
        <dbReference type="ARBA" id="ARBA00022679"/>
    </source>
</evidence>